<protein>
    <recommendedName>
        <fullName evidence="1">Programmed cell death protein 2 C-terminal domain-containing protein</fullName>
    </recommendedName>
</protein>
<reference evidence="2" key="1">
    <citation type="submission" date="2016-03" db="EMBL/GenBank/DDBJ databases">
        <title>Updated assembly of Pseudogymnoascus destructans, the fungus causing white-nose syndrome of bats.</title>
        <authorList>
            <person name="Palmer J.M."/>
            <person name="Drees K.P."/>
            <person name="Foster J.T."/>
            <person name="Lindner D.L."/>
        </authorList>
    </citation>
    <scope>NUCLEOTIDE SEQUENCE [LARGE SCALE GENOMIC DNA]</scope>
    <source>
        <strain evidence="2">20631-21</strain>
    </source>
</reference>
<name>A0A177A5B8_9PEZI</name>
<sequence>MGNYDSDSSDGGDQDYTETNVLLGYASKEASESDDVNSYIGGRPTWLSPSTRPSATLARCKICADMMILLLQLNGDLPKDFPGHERRLYVLTCRRKTCRRKKGSIRALRSLRASEAAAAKEVQKEEVKPVPKPVAQGQGKVVSDTMFGDSLFGSKSTGGAFGGNPFSSPGGAGVNPFSTAAPAAAANPFSTSELAAKPPRKPETDLPQTFASALSLNAPVPSPPPPAEPWPVDAELPAPYPLFYLADADYETLDKDEPELIQKHQMLEMEVEGPSGGSSGKEDKDVYESSIDTTFQKFADRLSQNPEQVIRYEFRGSPLLYTKSDAVGKLLGGGSGNAKVTVGGGKMPRCANCGAGRCFEVQLTPHAITELESEEVSLEGMEWGTVIVGVCERDCQARGVGAGEVGYLEEWAGVQWEEVPDKMKG</sequence>
<dbReference type="InterPro" id="IPR007320">
    <property type="entry name" value="PDCD2_C"/>
</dbReference>
<dbReference type="GeneID" id="36287768"/>
<dbReference type="GO" id="GO:0005737">
    <property type="term" value="C:cytoplasm"/>
    <property type="evidence" value="ECO:0007669"/>
    <property type="project" value="InterPro"/>
</dbReference>
<dbReference type="OrthoDB" id="443682at2759"/>
<accession>A0A177A5B8</accession>
<dbReference type="RefSeq" id="XP_024322648.1">
    <property type="nucleotide sequence ID" value="XM_024468326.1"/>
</dbReference>
<gene>
    <name evidence="2" type="ORF">VC83_04697</name>
</gene>
<dbReference type="Proteomes" id="UP000077154">
    <property type="component" value="Unassembled WGS sequence"/>
</dbReference>
<evidence type="ECO:0000313" key="2">
    <source>
        <dbReference type="EMBL" id="OAF57358.1"/>
    </source>
</evidence>
<proteinExistence type="predicted"/>
<dbReference type="Pfam" id="PF04194">
    <property type="entry name" value="PDCD2_C"/>
    <property type="match status" value="1"/>
</dbReference>
<dbReference type="eggNOG" id="KOG2061">
    <property type="taxonomic scope" value="Eukaryota"/>
</dbReference>
<dbReference type="EMBL" id="KV441400">
    <property type="protein sequence ID" value="OAF57358.1"/>
    <property type="molecule type" value="Genomic_DNA"/>
</dbReference>
<feature type="domain" description="Programmed cell death protein 2 C-terminal" evidence="1">
    <location>
        <begin position="292"/>
        <end position="416"/>
    </location>
</feature>
<dbReference type="GO" id="GO:0030490">
    <property type="term" value="P:maturation of SSU-rRNA"/>
    <property type="evidence" value="ECO:0007669"/>
    <property type="project" value="TreeGrafter"/>
</dbReference>
<organism evidence="2">
    <name type="scientific">Pseudogymnoascus destructans</name>
    <dbReference type="NCBI Taxonomy" id="655981"/>
    <lineage>
        <taxon>Eukaryota</taxon>
        <taxon>Fungi</taxon>
        <taxon>Dikarya</taxon>
        <taxon>Ascomycota</taxon>
        <taxon>Pezizomycotina</taxon>
        <taxon>Leotiomycetes</taxon>
        <taxon>Thelebolales</taxon>
        <taxon>Thelebolaceae</taxon>
        <taxon>Pseudogymnoascus</taxon>
    </lineage>
</organism>
<dbReference type="PANTHER" id="PTHR47524:SF1">
    <property type="entry name" value="20S RRNA ACCUMULATION PROTEIN 4"/>
    <property type="match status" value="1"/>
</dbReference>
<dbReference type="PANTHER" id="PTHR47524">
    <property type="entry name" value="20S RRNA ACCUMULATION PROTEIN 4"/>
    <property type="match status" value="1"/>
</dbReference>
<dbReference type="AlphaFoldDB" id="A0A177A5B8"/>
<dbReference type="VEuPathDB" id="FungiDB:GMDG_01376"/>
<evidence type="ECO:0000259" key="1">
    <source>
        <dbReference type="Pfam" id="PF04194"/>
    </source>
</evidence>